<reference evidence="2 3" key="1">
    <citation type="journal article" date="2023" name="IMA Fungus">
        <title>Comparative genomic study of the Penicillium genus elucidates a diverse pangenome and 15 lateral gene transfer events.</title>
        <authorList>
            <person name="Petersen C."/>
            <person name="Sorensen T."/>
            <person name="Nielsen M.R."/>
            <person name="Sondergaard T.E."/>
            <person name="Sorensen J.L."/>
            <person name="Fitzpatrick D.A."/>
            <person name="Frisvad J.C."/>
            <person name="Nielsen K.L."/>
        </authorList>
    </citation>
    <scope>NUCLEOTIDE SEQUENCE [LARGE SCALE GENOMIC DNA]</scope>
    <source>
        <strain evidence="2 3">IBT 35679</strain>
    </source>
</reference>
<organism evidence="2 3">
    <name type="scientific">Penicillium frequentans</name>
    <dbReference type="NCBI Taxonomy" id="3151616"/>
    <lineage>
        <taxon>Eukaryota</taxon>
        <taxon>Fungi</taxon>
        <taxon>Dikarya</taxon>
        <taxon>Ascomycota</taxon>
        <taxon>Pezizomycotina</taxon>
        <taxon>Eurotiomycetes</taxon>
        <taxon>Eurotiomycetidae</taxon>
        <taxon>Eurotiales</taxon>
        <taxon>Aspergillaceae</taxon>
        <taxon>Penicillium</taxon>
    </lineage>
</organism>
<accession>A0AAD6D0K3</accession>
<evidence type="ECO:0000313" key="2">
    <source>
        <dbReference type="EMBL" id="KAJ5546707.1"/>
    </source>
</evidence>
<name>A0AAD6D0K3_9EURO</name>
<proteinExistence type="predicted"/>
<feature type="region of interest" description="Disordered" evidence="1">
    <location>
        <begin position="53"/>
        <end position="76"/>
    </location>
</feature>
<dbReference type="EMBL" id="JAQIZZ010000003">
    <property type="protein sequence ID" value="KAJ5546707.1"/>
    <property type="molecule type" value="Genomic_DNA"/>
</dbReference>
<dbReference type="AlphaFoldDB" id="A0AAD6D0K3"/>
<dbReference type="Proteomes" id="UP001220324">
    <property type="component" value="Unassembled WGS sequence"/>
</dbReference>
<evidence type="ECO:0000313" key="3">
    <source>
        <dbReference type="Proteomes" id="UP001220324"/>
    </source>
</evidence>
<keyword evidence="3" id="KW-1185">Reference proteome</keyword>
<evidence type="ECO:0000256" key="1">
    <source>
        <dbReference type="SAM" id="MobiDB-lite"/>
    </source>
</evidence>
<gene>
    <name evidence="2" type="ORF">N7494_004292</name>
</gene>
<comment type="caution">
    <text evidence="2">The sequence shown here is derived from an EMBL/GenBank/DDBJ whole genome shotgun (WGS) entry which is preliminary data.</text>
</comment>
<feature type="compositionally biased region" description="Basic and acidic residues" evidence="1">
    <location>
        <begin position="66"/>
        <end position="76"/>
    </location>
</feature>
<protein>
    <submittedName>
        <fullName evidence="2">Uncharacterized protein</fullName>
    </submittedName>
</protein>
<sequence length="76" mass="8494">MDTDQCGVLHPNEKVAHWINNGIGPTSRTTDAQQHARQAQNYKDLIGELFKSNESHSRGSAVSFDKQGRSDQIRSK</sequence>